<feature type="signal peptide" evidence="1">
    <location>
        <begin position="1"/>
        <end position="23"/>
    </location>
</feature>
<dbReference type="EMBL" id="JABFUC010000006">
    <property type="protein sequence ID" value="MCG6657878.1"/>
    <property type="molecule type" value="Genomic_DNA"/>
</dbReference>
<dbReference type="Gene3D" id="1.25.40.10">
    <property type="entry name" value="Tetratricopeptide repeat domain"/>
    <property type="match status" value="1"/>
</dbReference>
<keyword evidence="3" id="KW-1185">Reference proteome</keyword>
<name>A0ABS9P7X2_9GAMM</name>
<organism evidence="2 3">
    <name type="scientific">Billgrantia campisalis</name>
    <dbReference type="NCBI Taxonomy" id="74661"/>
    <lineage>
        <taxon>Bacteria</taxon>
        <taxon>Pseudomonadati</taxon>
        <taxon>Pseudomonadota</taxon>
        <taxon>Gammaproteobacteria</taxon>
        <taxon>Oceanospirillales</taxon>
        <taxon>Halomonadaceae</taxon>
        <taxon>Billgrantia</taxon>
    </lineage>
</organism>
<feature type="chain" id="PRO_5046701983" description="Tetratricopeptide repeat protein" evidence="1">
    <location>
        <begin position="24"/>
        <end position="377"/>
    </location>
</feature>
<evidence type="ECO:0008006" key="4">
    <source>
        <dbReference type="Google" id="ProtNLM"/>
    </source>
</evidence>
<comment type="caution">
    <text evidence="2">The sequence shown here is derived from an EMBL/GenBank/DDBJ whole genome shotgun (WGS) entry which is preliminary data.</text>
</comment>
<protein>
    <recommendedName>
        <fullName evidence="4">Tetratricopeptide repeat protein</fullName>
    </recommendedName>
</protein>
<gene>
    <name evidence="2" type="ORF">HOP52_08930</name>
</gene>
<evidence type="ECO:0000256" key="1">
    <source>
        <dbReference type="SAM" id="SignalP"/>
    </source>
</evidence>
<keyword evidence="1" id="KW-0732">Signal</keyword>
<dbReference type="InterPro" id="IPR011990">
    <property type="entry name" value="TPR-like_helical_dom_sf"/>
</dbReference>
<proteinExistence type="predicted"/>
<sequence>MNRHLVVTLFAAAWLLLAGSVAAAPPALPGDIIADLERMQRELQQGEHDRVGERARAQAGRLEGGNAADRWASALYRQLAAGAEARAGRREVAADHLAQARRVQEAPSSQRDRWLKEEAGLRLAAGQREAAVALLLEWHERHAGGADDRWRLGRALAELERWQEAARWVDRALAVDDAPDAGRQALAAAVYQRVDRGGDALARLEAGLDAASDPQAWRRAAALAQRLGDPERATALWEAGWRLGVLAGEADLRQRIELHLVAGTPARAAEYLQAALEEQALDDSLEHRRLLARAWQAARDRDRALAAWEAMARRSQAAEDWLRLGQLAHGWGRDEVAESALETAKALGAEQAERWLAALRSVEKEPNVWHQNLTPVP</sequence>
<reference evidence="2 3" key="1">
    <citation type="submission" date="2020-05" db="EMBL/GenBank/DDBJ databases">
        <title>Comparative genomic analysis of denitrifying bacteria from Halomonas genus.</title>
        <authorList>
            <person name="Wang L."/>
            <person name="Shao Z."/>
        </authorList>
    </citation>
    <scope>NUCLEOTIDE SEQUENCE [LARGE SCALE GENOMIC DNA]</scope>
    <source>
        <strain evidence="2 3">A4</strain>
    </source>
</reference>
<dbReference type="RefSeq" id="WP_238977026.1">
    <property type="nucleotide sequence ID" value="NZ_JABFUC010000006.1"/>
</dbReference>
<dbReference type="SUPFAM" id="SSF48452">
    <property type="entry name" value="TPR-like"/>
    <property type="match status" value="1"/>
</dbReference>
<evidence type="ECO:0000313" key="2">
    <source>
        <dbReference type="EMBL" id="MCG6657878.1"/>
    </source>
</evidence>
<dbReference type="Proteomes" id="UP000814385">
    <property type="component" value="Unassembled WGS sequence"/>
</dbReference>
<accession>A0ABS9P7X2</accession>
<evidence type="ECO:0000313" key="3">
    <source>
        <dbReference type="Proteomes" id="UP000814385"/>
    </source>
</evidence>